<feature type="transmembrane region" description="Helical" evidence="1">
    <location>
        <begin position="80"/>
        <end position="101"/>
    </location>
</feature>
<dbReference type="RefSeq" id="WP_130591026.1">
    <property type="nucleotide sequence ID" value="NZ_CP034752.1"/>
</dbReference>
<evidence type="ECO:0000256" key="1">
    <source>
        <dbReference type="SAM" id="Phobius"/>
    </source>
</evidence>
<sequence length="102" mass="11403">MDSLQRSEANSNTPVAWTSENELAGLGLMHGDMWERPKDKDDIPLYLHRPCIRIPVDNLLHQLTGDDVMHHRKVSLADRLAVWGSVIGIIVIVVLGIWGGIK</sequence>
<dbReference type="EMBL" id="CP034752">
    <property type="protein sequence ID" value="QBH96072.1"/>
    <property type="molecule type" value="Genomic_DNA"/>
</dbReference>
<dbReference type="KEGG" id="prag:EKN56_06475"/>
<dbReference type="OrthoDB" id="9889158at2"/>
<evidence type="ECO:0000313" key="2">
    <source>
        <dbReference type="EMBL" id="QBH96072.1"/>
    </source>
</evidence>
<organism evidence="2 3">
    <name type="scientific">Limnobaculum zhutongyuii</name>
    <dbReference type="NCBI Taxonomy" id="2498113"/>
    <lineage>
        <taxon>Bacteria</taxon>
        <taxon>Pseudomonadati</taxon>
        <taxon>Pseudomonadota</taxon>
        <taxon>Gammaproteobacteria</taxon>
        <taxon>Enterobacterales</taxon>
        <taxon>Budviciaceae</taxon>
        <taxon>Limnobaculum</taxon>
    </lineage>
</organism>
<keyword evidence="3" id="KW-1185">Reference proteome</keyword>
<dbReference type="AlphaFoldDB" id="A0A411WIR1"/>
<evidence type="ECO:0000313" key="3">
    <source>
        <dbReference type="Proteomes" id="UP000293154"/>
    </source>
</evidence>
<keyword evidence="1" id="KW-1133">Transmembrane helix</keyword>
<accession>A0A411WIR1</accession>
<reference evidence="2 3" key="1">
    <citation type="submission" date="2019-03" db="EMBL/GenBank/DDBJ databases">
        <title>Pragia sp. nov. isolated from the gut tract of Carduelis flavirostris.</title>
        <authorList>
            <person name="Ge Y."/>
        </authorList>
    </citation>
    <scope>NUCLEOTIDE SEQUENCE [LARGE SCALE GENOMIC DNA]</scope>
    <source>
        <strain evidence="2 3">CF-458</strain>
    </source>
</reference>
<protein>
    <submittedName>
        <fullName evidence="2">Uncharacterized protein</fullName>
    </submittedName>
</protein>
<keyword evidence="1" id="KW-0812">Transmembrane</keyword>
<gene>
    <name evidence="2" type="ORF">EKN56_06475</name>
</gene>
<dbReference type="Proteomes" id="UP000293154">
    <property type="component" value="Chromosome"/>
</dbReference>
<keyword evidence="1" id="KW-0472">Membrane</keyword>
<proteinExistence type="predicted"/>
<name>A0A411WIR1_9GAMM</name>